<feature type="region of interest" description="Disordered" evidence="1">
    <location>
        <begin position="861"/>
        <end position="919"/>
    </location>
</feature>
<accession>A0ABN9RMG0</accession>
<reference evidence="2" key="1">
    <citation type="submission" date="2023-10" db="EMBL/GenBank/DDBJ databases">
        <authorList>
            <person name="Chen Y."/>
            <person name="Shah S."/>
            <person name="Dougan E. K."/>
            <person name="Thang M."/>
            <person name="Chan C."/>
        </authorList>
    </citation>
    <scope>NUCLEOTIDE SEQUENCE [LARGE SCALE GENOMIC DNA]</scope>
</reference>
<name>A0ABN9RMG0_9DINO</name>
<keyword evidence="3" id="KW-1185">Reference proteome</keyword>
<comment type="caution">
    <text evidence="2">The sequence shown here is derived from an EMBL/GenBank/DDBJ whole genome shotgun (WGS) entry which is preliminary data.</text>
</comment>
<feature type="region of interest" description="Disordered" evidence="1">
    <location>
        <begin position="355"/>
        <end position="409"/>
    </location>
</feature>
<dbReference type="EMBL" id="CAUYUJ010007277">
    <property type="protein sequence ID" value="CAK0820173.1"/>
    <property type="molecule type" value="Genomic_DNA"/>
</dbReference>
<evidence type="ECO:0000256" key="1">
    <source>
        <dbReference type="SAM" id="MobiDB-lite"/>
    </source>
</evidence>
<dbReference type="Proteomes" id="UP001189429">
    <property type="component" value="Unassembled WGS sequence"/>
</dbReference>
<feature type="compositionally biased region" description="Basic and acidic residues" evidence="1">
    <location>
        <begin position="385"/>
        <end position="402"/>
    </location>
</feature>
<evidence type="ECO:0000313" key="2">
    <source>
        <dbReference type="EMBL" id="CAK0820173.1"/>
    </source>
</evidence>
<gene>
    <name evidence="2" type="ORF">PCOR1329_LOCUS21952</name>
</gene>
<feature type="non-terminal residue" evidence="2">
    <location>
        <position position="1"/>
    </location>
</feature>
<proteinExistence type="predicted"/>
<feature type="compositionally biased region" description="Basic and acidic residues" evidence="1">
    <location>
        <begin position="907"/>
        <end position="919"/>
    </location>
</feature>
<protein>
    <submittedName>
        <fullName evidence="2">Uncharacterized protein</fullName>
    </submittedName>
</protein>
<evidence type="ECO:0000313" key="3">
    <source>
        <dbReference type="Proteomes" id="UP001189429"/>
    </source>
</evidence>
<organism evidence="2 3">
    <name type="scientific">Prorocentrum cordatum</name>
    <dbReference type="NCBI Taxonomy" id="2364126"/>
    <lineage>
        <taxon>Eukaryota</taxon>
        <taxon>Sar</taxon>
        <taxon>Alveolata</taxon>
        <taxon>Dinophyceae</taxon>
        <taxon>Prorocentrales</taxon>
        <taxon>Prorocentraceae</taxon>
        <taxon>Prorocentrum</taxon>
    </lineage>
</organism>
<feature type="non-terminal residue" evidence="2">
    <location>
        <position position="919"/>
    </location>
</feature>
<sequence>GPAPRNLPARAAFGALVDAAGVQWVMGGGLNMGAEQLCESGVVDRLKGVIARPSEGMCKVPKREASTRDYVIASRRLAQTERATVENDLALRARCSPHFPVSCWLGKSAPACKASAVGQDRALAAGHAAVLIEWPIGPDLEGNAGHRVIDAHWGVTAKAWESNLNRCHGFADGDLARRQSRFQTEQFWEVALVPVRKPPRGAPTKRATAAEWLRYRLQELARLATGASGGQVGTCHERQKQLKLNKAYQEAIDIDLLPLTAAGDGAPRARPDGAAADDGQNAKRAIAILVGANGALKDGAPHVEYWALKAGEVADQGRRAALGKVTKEWGQRVQAHSVGGTGPLHKLTKPSTHWAPIGSPPSSPAAPRCGGPRRSADQVLGGFEEVWRRPTRGRDPRQERPPPFEPKLAPLAPAEACLRCAGFKRQTGLGAGQWRPRLWAAGGAEGIRRIVDMLGAVEGGAPWPSSQSDILFCNRPKAEGGGMRCLGLPPKAATADDESCAITLLGLVKCLECVGQWKVWEAGRNWGFPARLPRAILRIYGVARRAVLGRAATEDRRWLLAASSAVAPVALEWVIDAIQLGNSLAKLCLFFDDLSIARVGERRWVTVESARMVGTVADRLVNELEMPAPPGREGETPLLAAPAAPAKDIEPAAKMIGIRAASHAEHPGIAVRAGRRRRVSAVHKRTLRRKSRGKEVARVRRAGGRANELVTAAAAPSILYGARVVGAPAPTVQQLRQAVASSVGGSVAGRPAPSVLPSEGMGPARFANAGPVAEWASAWEEAARDPSLADRLAAAWKRWNTRLSQSPRPWTLARGPAGAFWAAARRLGWQSPAPFSLAIGVFSADSRLADAWCLRGGRLRKDATSSSGESGLDAGARRQASPRFYRASASPLGQSSVDSLDVGASREGTRDPGWKNAES</sequence>